<feature type="binding site" evidence="11">
    <location>
        <begin position="153"/>
        <end position="154"/>
    </location>
    <ligand>
        <name>S-adenosyl-L-methionine</name>
        <dbReference type="ChEBI" id="CHEBI:59789"/>
    </ligand>
</feature>
<evidence type="ECO:0000256" key="3">
    <source>
        <dbReference type="ARBA" id="ARBA00022679"/>
    </source>
</evidence>
<gene>
    <name evidence="12" type="ORF">HK100_009080</name>
</gene>
<dbReference type="EC" id="2.1.1.244" evidence="5"/>
<proteinExistence type="inferred from homology"/>
<evidence type="ECO:0000256" key="4">
    <source>
        <dbReference type="ARBA" id="ARBA00022691"/>
    </source>
</evidence>
<evidence type="ECO:0000256" key="6">
    <source>
        <dbReference type="ARBA" id="ARBA00039449"/>
    </source>
</evidence>
<keyword evidence="4 11" id="KW-0949">S-adenosyl-L-methionine</keyword>
<feature type="binding site" evidence="11">
    <location>
        <position position="100"/>
    </location>
    <ligand>
        <name>S-adenosyl-L-methionine</name>
        <dbReference type="ChEBI" id="CHEBI:59789"/>
    </ligand>
</feature>
<protein>
    <recommendedName>
        <fullName evidence="6">Alpha N-terminal protein methyltransferase 1</fullName>
        <ecNumber evidence="5">2.1.1.244</ecNumber>
    </recommendedName>
    <alternativeName>
        <fullName evidence="7">X-Pro-Lys N-terminal protein methyltransferase 1</fullName>
    </alternativeName>
</protein>
<keyword evidence="2" id="KW-0489">Methyltransferase</keyword>
<comment type="similarity">
    <text evidence="1">Belongs to the methyltransferase superfamily. NTM1 family.</text>
</comment>
<dbReference type="GO" id="GO:0071885">
    <property type="term" value="F:N-terminal protein N-methyltransferase activity"/>
    <property type="evidence" value="ECO:0007669"/>
    <property type="project" value="UniProtKB-EC"/>
</dbReference>
<dbReference type="Gene3D" id="3.40.50.150">
    <property type="entry name" value="Vaccinia Virus protein VP39"/>
    <property type="match status" value="1"/>
</dbReference>
<dbReference type="PANTHER" id="PTHR12753:SF0">
    <property type="entry name" value="ALPHA N-TERMINAL PROTEIN METHYLTRANSFERASE 1"/>
    <property type="match status" value="1"/>
</dbReference>
<reference evidence="12" key="1">
    <citation type="submission" date="2020-05" db="EMBL/GenBank/DDBJ databases">
        <title>Phylogenomic resolution of chytrid fungi.</title>
        <authorList>
            <person name="Stajich J.E."/>
            <person name="Amses K."/>
            <person name="Simmons R."/>
            <person name="Seto K."/>
            <person name="Myers J."/>
            <person name="Bonds A."/>
            <person name="Quandt C.A."/>
            <person name="Barry K."/>
            <person name="Liu P."/>
            <person name="Grigoriev I."/>
            <person name="Longcore J.E."/>
            <person name="James T.Y."/>
        </authorList>
    </citation>
    <scope>NUCLEOTIDE SEQUENCE</scope>
    <source>
        <strain evidence="12">JEL0513</strain>
    </source>
</reference>
<evidence type="ECO:0000256" key="1">
    <source>
        <dbReference type="ARBA" id="ARBA00009059"/>
    </source>
</evidence>
<evidence type="ECO:0000256" key="9">
    <source>
        <dbReference type="ARBA" id="ARBA00047885"/>
    </source>
</evidence>
<dbReference type="InterPro" id="IPR029063">
    <property type="entry name" value="SAM-dependent_MTases_sf"/>
</dbReference>
<sequence length="262" mass="29552">MSTPSNKISYRKAANYWSNIEPSIEGMLGGFGTLTELDCTSSTRFLTEFATTPQGSKLSFDYACGNLEIIFISWVGLQPDCLTEKQQQQKNKIKNNIDCGAGIGRVSKNFLLKIFKQVDLVEQCAKFLEEGEREYLKEEVADGRVGSFFPIGLQEFQPVPERYDMIWSQWVLGHLTDDDLLAFFLRCKAALKPNGVIGVKENVCPREIVELDDEDSSVTRPAKLLEAVFEKAGLQILKRGVQTGFPKGLYPVNMYILQRRDD</sequence>
<evidence type="ECO:0000256" key="2">
    <source>
        <dbReference type="ARBA" id="ARBA00022603"/>
    </source>
</evidence>
<dbReference type="SUPFAM" id="SSF53335">
    <property type="entry name" value="S-adenosyl-L-methionine-dependent methyltransferases"/>
    <property type="match status" value="1"/>
</dbReference>
<comment type="catalytic activity">
    <reaction evidence="8">
        <text>N-terminal L-seryl-L-prolyl-L-lysyl-[protein] + 3 S-adenosyl-L-methionine = N-terminal N,N,N-trimethyl-L-seryl-L-prolyl-L-lysyl-[protein] + 3 S-adenosyl-L-homocysteine + 3 H(+)</text>
        <dbReference type="Rhea" id="RHEA:54724"/>
        <dbReference type="Rhea" id="RHEA-COMP:13789"/>
        <dbReference type="Rhea" id="RHEA-COMP:13973"/>
        <dbReference type="ChEBI" id="CHEBI:15378"/>
        <dbReference type="ChEBI" id="CHEBI:57856"/>
        <dbReference type="ChEBI" id="CHEBI:59789"/>
        <dbReference type="ChEBI" id="CHEBI:138061"/>
        <dbReference type="ChEBI" id="CHEBI:138317"/>
        <dbReference type="EC" id="2.1.1.244"/>
    </reaction>
</comment>
<dbReference type="InterPro" id="IPR008576">
    <property type="entry name" value="MeTrfase_NTM1"/>
</dbReference>
<feature type="binding site" evidence="11">
    <location>
        <position position="169"/>
    </location>
    <ligand>
        <name>S-adenosyl-L-methionine</name>
        <dbReference type="ChEBI" id="CHEBI:59789"/>
    </ligand>
</feature>
<dbReference type="GO" id="GO:0032259">
    <property type="term" value="P:methylation"/>
    <property type="evidence" value="ECO:0007669"/>
    <property type="project" value="UniProtKB-KW"/>
</dbReference>
<accession>A0AAD5T3L9</accession>
<comment type="caution">
    <text evidence="12">The sequence shown here is derived from an EMBL/GenBank/DDBJ whole genome shotgun (WGS) entry which is preliminary data.</text>
</comment>
<dbReference type="GO" id="GO:0005737">
    <property type="term" value="C:cytoplasm"/>
    <property type="evidence" value="ECO:0007669"/>
    <property type="project" value="TreeGrafter"/>
</dbReference>
<evidence type="ECO:0000256" key="11">
    <source>
        <dbReference type="PIRSR" id="PIRSR016958-1"/>
    </source>
</evidence>
<comment type="catalytic activity">
    <reaction evidence="9">
        <text>N-terminal L-prolyl-L-prolyl-L-lysyl-[protein] + 2 S-adenosyl-L-methionine = N-terminal N,N-dimethyl-L-prolyl-L-prolyl-L-lysyl-[protein] + 2 S-adenosyl-L-homocysteine + 2 H(+)</text>
        <dbReference type="Rhea" id="RHEA:54736"/>
        <dbReference type="Rhea" id="RHEA-COMP:13787"/>
        <dbReference type="Rhea" id="RHEA-COMP:13974"/>
        <dbReference type="ChEBI" id="CHEBI:15378"/>
        <dbReference type="ChEBI" id="CHEBI:57856"/>
        <dbReference type="ChEBI" id="CHEBI:59789"/>
        <dbReference type="ChEBI" id="CHEBI:138059"/>
        <dbReference type="ChEBI" id="CHEBI:138318"/>
        <dbReference type="EC" id="2.1.1.244"/>
    </reaction>
</comment>
<dbReference type="Pfam" id="PF05891">
    <property type="entry name" value="Methyltransf_PK"/>
    <property type="match status" value="2"/>
</dbReference>
<dbReference type="PIRSF" id="PIRSF016958">
    <property type="entry name" value="DUF858_MeTrfase_lik"/>
    <property type="match status" value="1"/>
</dbReference>
<evidence type="ECO:0000313" key="12">
    <source>
        <dbReference type="EMBL" id="KAJ3128619.1"/>
    </source>
</evidence>
<dbReference type="PANTHER" id="PTHR12753">
    <property type="entry name" value="AD-003 - RELATED"/>
    <property type="match status" value="1"/>
</dbReference>
<feature type="binding site" evidence="11">
    <location>
        <position position="105"/>
    </location>
    <ligand>
        <name>S-adenosyl-L-methionine</name>
        <dbReference type="ChEBI" id="CHEBI:59789"/>
    </ligand>
</feature>
<comment type="catalytic activity">
    <reaction evidence="10">
        <text>N-terminal L-alanyl-L-prolyl-L-lysyl-[protein] + 3 S-adenosyl-L-methionine = N-terminal N,N,N-trimethyl-L-alanyl-L-prolyl-L-lysyl-[protein] + 3 S-adenosyl-L-homocysteine + 3 H(+)</text>
        <dbReference type="Rhea" id="RHEA:54712"/>
        <dbReference type="Rhea" id="RHEA-COMP:13785"/>
        <dbReference type="Rhea" id="RHEA-COMP:13971"/>
        <dbReference type="ChEBI" id="CHEBI:15378"/>
        <dbReference type="ChEBI" id="CHEBI:57856"/>
        <dbReference type="ChEBI" id="CHEBI:59789"/>
        <dbReference type="ChEBI" id="CHEBI:138057"/>
        <dbReference type="ChEBI" id="CHEBI:138315"/>
        <dbReference type="EC" id="2.1.1.244"/>
    </reaction>
</comment>
<name>A0AAD5T3L9_9FUNG</name>
<evidence type="ECO:0000256" key="7">
    <source>
        <dbReference type="ARBA" id="ARBA00043129"/>
    </source>
</evidence>
<dbReference type="Proteomes" id="UP001211907">
    <property type="component" value="Unassembled WGS sequence"/>
</dbReference>
<keyword evidence="3" id="KW-0808">Transferase</keyword>
<dbReference type="EMBL" id="JADGJH010000456">
    <property type="protein sequence ID" value="KAJ3128619.1"/>
    <property type="molecule type" value="Genomic_DNA"/>
</dbReference>
<evidence type="ECO:0000313" key="13">
    <source>
        <dbReference type="Proteomes" id="UP001211907"/>
    </source>
</evidence>
<evidence type="ECO:0000256" key="5">
    <source>
        <dbReference type="ARBA" id="ARBA00039112"/>
    </source>
</evidence>
<evidence type="ECO:0000256" key="10">
    <source>
        <dbReference type="ARBA" id="ARBA00048167"/>
    </source>
</evidence>
<dbReference type="CDD" id="cd02440">
    <property type="entry name" value="AdoMet_MTases"/>
    <property type="match status" value="1"/>
</dbReference>
<evidence type="ECO:0000256" key="8">
    <source>
        <dbReference type="ARBA" id="ARBA00047306"/>
    </source>
</evidence>
<dbReference type="AlphaFoldDB" id="A0AAD5T3L9"/>
<keyword evidence="13" id="KW-1185">Reference proteome</keyword>
<organism evidence="12 13">
    <name type="scientific">Physocladia obscura</name>
    <dbReference type="NCBI Taxonomy" id="109957"/>
    <lineage>
        <taxon>Eukaryota</taxon>
        <taxon>Fungi</taxon>
        <taxon>Fungi incertae sedis</taxon>
        <taxon>Chytridiomycota</taxon>
        <taxon>Chytridiomycota incertae sedis</taxon>
        <taxon>Chytridiomycetes</taxon>
        <taxon>Chytridiales</taxon>
        <taxon>Chytriomycetaceae</taxon>
        <taxon>Physocladia</taxon>
    </lineage>
</organism>